<reference evidence="2 3" key="1">
    <citation type="submission" date="2015-10" db="EMBL/GenBank/DDBJ databases">
        <title>Genome sequencing of Penicillium freii.</title>
        <authorList>
            <person name="Nguyen H.D."/>
            <person name="Visagie C.M."/>
            <person name="Seifert K.A."/>
        </authorList>
    </citation>
    <scope>NUCLEOTIDE SEQUENCE [LARGE SCALE GENOMIC DNA]</scope>
    <source>
        <strain evidence="2 3">DAOM 242723</strain>
    </source>
</reference>
<evidence type="ECO:0000313" key="2">
    <source>
        <dbReference type="EMBL" id="KUM67052.1"/>
    </source>
</evidence>
<dbReference type="EMBL" id="LLXE01000001">
    <property type="protein sequence ID" value="KUM67052.1"/>
    <property type="molecule type" value="Genomic_DNA"/>
</dbReference>
<feature type="compositionally biased region" description="Low complexity" evidence="1">
    <location>
        <begin position="162"/>
        <end position="183"/>
    </location>
</feature>
<organism evidence="2 3">
    <name type="scientific">Penicillium freii</name>
    <dbReference type="NCBI Taxonomy" id="48697"/>
    <lineage>
        <taxon>Eukaryota</taxon>
        <taxon>Fungi</taxon>
        <taxon>Dikarya</taxon>
        <taxon>Ascomycota</taxon>
        <taxon>Pezizomycotina</taxon>
        <taxon>Eurotiomycetes</taxon>
        <taxon>Eurotiomycetidae</taxon>
        <taxon>Eurotiales</taxon>
        <taxon>Aspergillaceae</taxon>
        <taxon>Penicillium</taxon>
    </lineage>
</organism>
<name>A0A124GTS4_PENFR</name>
<evidence type="ECO:0000313" key="3">
    <source>
        <dbReference type="Proteomes" id="UP000055045"/>
    </source>
</evidence>
<feature type="compositionally biased region" description="Low complexity" evidence="1">
    <location>
        <begin position="136"/>
        <end position="153"/>
    </location>
</feature>
<accession>A0A124GTS4</accession>
<gene>
    <name evidence="2" type="ORF">ACN42_g69</name>
</gene>
<comment type="caution">
    <text evidence="2">The sequence shown here is derived from an EMBL/GenBank/DDBJ whole genome shotgun (WGS) entry which is preliminary data.</text>
</comment>
<dbReference type="Proteomes" id="UP000055045">
    <property type="component" value="Unassembled WGS sequence"/>
</dbReference>
<keyword evidence="3" id="KW-1185">Reference proteome</keyword>
<dbReference type="STRING" id="48697.A0A124GTS4"/>
<feature type="region of interest" description="Disordered" evidence="1">
    <location>
        <begin position="122"/>
        <end position="189"/>
    </location>
</feature>
<dbReference type="AlphaFoldDB" id="A0A124GTS4"/>
<sequence length="370" mass="40669">MAKNIVHTLPRNVSDWTKAAEREGVLSKTLSTLDALPSASKMSIKEYLAMRVLRPRRMKAEKIPVNKALEDRTEEILSGFHAFEHYIAHIAESKKSVGKEDGNLGAFQLARDSQLQALGHKVNASDLTPTAPPIFRPRSSQDPSSQPDSQSQPAAGSTTHLAVSGAAEAPSPAAAAPSPSSFALGTSGPSGTATTYASWMIPSRSKDEQIVNEALTELLRALTLNIPDIACRWTSARRPFATLQFGQNELTACTDGSLEGIVVDETFAIVEAKAASRDRRRQPLVLWQEAAEMVAWIVTDTNSRQCPLDKRLLVSRGLKSGTYRYICRQRERLFGDREKLNSQGMNMRYFEGLCSKQQLLALITPYQEIN</sequence>
<evidence type="ECO:0000256" key="1">
    <source>
        <dbReference type="SAM" id="MobiDB-lite"/>
    </source>
</evidence>
<protein>
    <submittedName>
        <fullName evidence="2">Uncharacterized protein</fullName>
    </submittedName>
</protein>
<proteinExistence type="predicted"/>